<dbReference type="PANTHER" id="PTHR47743">
    <property type="entry name" value="KIAA1210 / KIAA1211 FAMILY MEMBER"/>
    <property type="match status" value="1"/>
</dbReference>
<feature type="region of interest" description="Disordered" evidence="1">
    <location>
        <begin position="466"/>
        <end position="504"/>
    </location>
</feature>
<accession>A0A5A9P5E0</accession>
<gene>
    <name evidence="3" type="ORF">E1301_Tti016108</name>
</gene>
<feature type="compositionally biased region" description="Polar residues" evidence="1">
    <location>
        <begin position="856"/>
        <end position="869"/>
    </location>
</feature>
<feature type="compositionally biased region" description="Polar residues" evidence="1">
    <location>
        <begin position="478"/>
        <end position="488"/>
    </location>
</feature>
<dbReference type="InterPro" id="IPR028030">
    <property type="entry name" value="DUF4592"/>
</dbReference>
<feature type="region of interest" description="Disordered" evidence="1">
    <location>
        <begin position="442"/>
        <end position="461"/>
    </location>
</feature>
<feature type="region of interest" description="Disordered" evidence="1">
    <location>
        <begin position="806"/>
        <end position="913"/>
    </location>
</feature>
<evidence type="ECO:0000256" key="1">
    <source>
        <dbReference type="SAM" id="MobiDB-lite"/>
    </source>
</evidence>
<feature type="region of interest" description="Disordered" evidence="1">
    <location>
        <begin position="932"/>
        <end position="1050"/>
    </location>
</feature>
<name>A0A5A9P5E0_9TELE</name>
<dbReference type="Proteomes" id="UP000324632">
    <property type="component" value="Chromosome 10"/>
</dbReference>
<feature type="compositionally biased region" description="Polar residues" evidence="1">
    <location>
        <begin position="806"/>
        <end position="827"/>
    </location>
</feature>
<dbReference type="InterPro" id="IPR026713">
    <property type="entry name" value="CRACD-like"/>
</dbReference>
<feature type="compositionally biased region" description="Polar residues" evidence="1">
    <location>
        <begin position="885"/>
        <end position="913"/>
    </location>
</feature>
<feature type="domain" description="DUF4592" evidence="2">
    <location>
        <begin position="160"/>
        <end position="214"/>
    </location>
</feature>
<proteinExistence type="predicted"/>
<feature type="region of interest" description="Disordered" evidence="1">
    <location>
        <begin position="313"/>
        <end position="333"/>
    </location>
</feature>
<sequence>MDVLVPSGDPKGGGSDDLTGQKKYKLKSLKSQLFAMIKRKDDDGSMKQTQSESDITLGVKNSHPEDSQGMLGSRALSHDSIFLAEDRHSDPEPPRGLSHENIHGQIQALQMKLQQQKMHLGPQPLQLPIKHHEHIGAGSEEDGLYRLSESIPNKVSSGPLSPRPISPVSSPISPFAPSSGVDLSIPPQFSSLLDNSAARHRMSIKPKNQRASAKNKRIVTSAENRARSESINNLEHSLTDREEGLLAKESPHIHSYSSKVSHTGDKQTATPENERNLMSTSPQGPGLTELIPAKMPISTTRQEVTKESRCLPRLDEAQAAKPPSPVLSIDRKGKGDVYSSRLPNSQSSLVSTLGTHVEATQMTSIIQDERKSNDVVIQNNMDTLSKCSVQNAGNVENRHFSTQANVKSAVNLRPSSLRGNAPSTDKTCESSTHLPVMTVSIDSQEEHETESTKLQRPLSGSFHFTASSDKIQERPRTASFTGVIGQTGQRKEPLSPSKPPLTFNIKGQLSSQAEKGKTDPSCSVLPELQKVGRVPSHQVIRTKFSYPATNHTQSQDIEGNQDHGMQKLGVEATEAQVHEGLEEAEEAGEDVTNNAGEGKEKDASNAFGVKLRSTSLSLKFRLDKAQSDIKIKQNSSELSMLSPPLALRSNLKPKYPPLKTNESSTSGCTVKSVCQDKERPALLRQTEPPPSSSLPSKATKIVPSLPKETADLPLKEPIAVSSQENATSTTSELSWMEMAREKTRSLQQLFTSRLPEFPGLYTTTRPTTLNTTQTQTQTSTSQVNAITTQNITSQQTQLQLWPTDTTARNMPSAQSSGRSTQHMQTNRTTSQPSATQTCTTTSQSQVDSTREVLFQSKPQNSNPTPKPTHSSVTSTSNTQPSTQTIHTAKPSQPQTPPIQQASPLRSGPFQASHTSIQSIPFPAYPYLSSSPKITSNLMPQQSANTVSKDQPQNEGTESSTAAGKADRIGAQGKGTGIEDGKPMRAKGLGNKAPLNQRWENQSTSATKAVEQKDTPESPSSPLQFVRNSGQPSWMELAKRKSLAWSDKTTD</sequence>
<feature type="compositionally biased region" description="Low complexity" evidence="1">
    <location>
        <begin position="828"/>
        <end position="847"/>
    </location>
</feature>
<feature type="region of interest" description="Disordered" evidence="1">
    <location>
        <begin position="1"/>
        <end position="23"/>
    </location>
</feature>
<feature type="compositionally biased region" description="Low complexity" evidence="1">
    <location>
        <begin position="870"/>
        <end position="884"/>
    </location>
</feature>
<feature type="region of interest" description="Disordered" evidence="1">
    <location>
        <begin position="39"/>
        <end position="99"/>
    </location>
</feature>
<evidence type="ECO:0000313" key="3">
    <source>
        <dbReference type="EMBL" id="KAA0715996.1"/>
    </source>
</evidence>
<feature type="compositionally biased region" description="Basic and acidic residues" evidence="1">
    <location>
        <begin position="444"/>
        <end position="453"/>
    </location>
</feature>
<feature type="compositionally biased region" description="Basic residues" evidence="1">
    <location>
        <begin position="202"/>
        <end position="217"/>
    </location>
</feature>
<keyword evidence="4" id="KW-1185">Reference proteome</keyword>
<protein>
    <recommendedName>
        <fullName evidence="2">DUF4592 domain-containing protein</fullName>
    </recommendedName>
</protein>
<feature type="region of interest" description="Disordered" evidence="1">
    <location>
        <begin position="757"/>
        <end position="781"/>
    </location>
</feature>
<evidence type="ECO:0000259" key="2">
    <source>
        <dbReference type="Pfam" id="PF15262"/>
    </source>
</evidence>
<organism evidence="3 4">
    <name type="scientific">Triplophysa tibetana</name>
    <dbReference type="NCBI Taxonomy" id="1572043"/>
    <lineage>
        <taxon>Eukaryota</taxon>
        <taxon>Metazoa</taxon>
        <taxon>Chordata</taxon>
        <taxon>Craniata</taxon>
        <taxon>Vertebrata</taxon>
        <taxon>Euteleostomi</taxon>
        <taxon>Actinopterygii</taxon>
        <taxon>Neopterygii</taxon>
        <taxon>Teleostei</taxon>
        <taxon>Ostariophysi</taxon>
        <taxon>Cypriniformes</taxon>
        <taxon>Nemacheilidae</taxon>
        <taxon>Triplophysa</taxon>
    </lineage>
</organism>
<feature type="region of interest" description="Disordered" evidence="1">
    <location>
        <begin position="253"/>
        <end position="290"/>
    </location>
</feature>
<reference evidence="3 4" key="1">
    <citation type="journal article" date="2019" name="Mol. Ecol. Resour.">
        <title>Chromosome-level genome assembly of Triplophysa tibetana, a fish adapted to the harsh high-altitude environment of the Tibetan Plateau.</title>
        <authorList>
            <person name="Yang X."/>
            <person name="Liu H."/>
            <person name="Ma Z."/>
            <person name="Zou Y."/>
            <person name="Zou M."/>
            <person name="Mao Y."/>
            <person name="Li X."/>
            <person name="Wang H."/>
            <person name="Chen T."/>
            <person name="Wang W."/>
            <person name="Yang R."/>
        </authorList>
    </citation>
    <scope>NUCLEOTIDE SEQUENCE [LARGE SCALE GENOMIC DNA]</scope>
    <source>
        <strain evidence="3">TTIB1903HZAU</strain>
        <tissue evidence="3">Muscle</tissue>
    </source>
</reference>
<feature type="compositionally biased region" description="Polar residues" evidence="1">
    <location>
        <begin position="997"/>
        <end position="1006"/>
    </location>
</feature>
<evidence type="ECO:0000313" key="4">
    <source>
        <dbReference type="Proteomes" id="UP000324632"/>
    </source>
</evidence>
<feature type="compositionally biased region" description="Polar residues" evidence="1">
    <location>
        <begin position="1016"/>
        <end position="1031"/>
    </location>
</feature>
<feature type="compositionally biased region" description="Polar residues" evidence="1">
    <location>
        <begin position="932"/>
        <end position="961"/>
    </location>
</feature>
<feature type="region of interest" description="Disordered" evidence="1">
    <location>
        <begin position="414"/>
        <end position="433"/>
    </location>
</feature>
<feature type="compositionally biased region" description="Low complexity" evidence="1">
    <location>
        <begin position="762"/>
        <end position="781"/>
    </location>
</feature>
<dbReference type="Pfam" id="PF15262">
    <property type="entry name" value="DUF4592"/>
    <property type="match status" value="1"/>
</dbReference>
<dbReference type="AlphaFoldDB" id="A0A5A9P5E0"/>
<feature type="compositionally biased region" description="Basic and acidic residues" evidence="1">
    <location>
        <begin position="84"/>
        <end position="99"/>
    </location>
</feature>
<feature type="compositionally biased region" description="Polar residues" evidence="1">
    <location>
        <begin position="255"/>
        <end position="283"/>
    </location>
</feature>
<feature type="region of interest" description="Disordered" evidence="1">
    <location>
        <begin position="582"/>
        <end position="603"/>
    </location>
</feature>
<feature type="region of interest" description="Disordered" evidence="1">
    <location>
        <begin position="680"/>
        <end position="699"/>
    </location>
</feature>
<feature type="region of interest" description="Disordered" evidence="1">
    <location>
        <begin position="202"/>
        <end position="238"/>
    </location>
</feature>
<dbReference type="EMBL" id="SOYY01000010">
    <property type="protein sequence ID" value="KAA0715996.1"/>
    <property type="molecule type" value="Genomic_DNA"/>
</dbReference>
<comment type="caution">
    <text evidence="3">The sequence shown here is derived from an EMBL/GenBank/DDBJ whole genome shotgun (WGS) entry which is preliminary data.</text>
</comment>
<dbReference type="PANTHER" id="PTHR47743:SF1">
    <property type="entry name" value="CRACD-LIKE PROTEIN"/>
    <property type="match status" value="1"/>
</dbReference>